<evidence type="ECO:0000256" key="4">
    <source>
        <dbReference type="ARBA" id="ARBA00023027"/>
    </source>
</evidence>
<accession>A0ABN9U273</accession>
<evidence type="ECO:0000256" key="2">
    <source>
        <dbReference type="ARBA" id="ARBA00007122"/>
    </source>
</evidence>
<organism evidence="6 7">
    <name type="scientific">Prorocentrum cordatum</name>
    <dbReference type="NCBI Taxonomy" id="2364126"/>
    <lineage>
        <taxon>Eukaryota</taxon>
        <taxon>Sar</taxon>
        <taxon>Alveolata</taxon>
        <taxon>Dinophyceae</taxon>
        <taxon>Prorocentrales</taxon>
        <taxon>Prorocentraceae</taxon>
        <taxon>Prorocentrum</taxon>
    </lineage>
</organism>
<evidence type="ECO:0000313" key="7">
    <source>
        <dbReference type="Proteomes" id="UP001189429"/>
    </source>
</evidence>
<evidence type="ECO:0000256" key="3">
    <source>
        <dbReference type="ARBA" id="ARBA00022563"/>
    </source>
</evidence>
<dbReference type="InterPro" id="IPR015878">
    <property type="entry name" value="Ado_hCys_hydrolase_NAD-bd"/>
</dbReference>
<keyword evidence="7" id="KW-1185">Reference proteome</keyword>
<feature type="domain" description="S-adenosyl-L-homocysteine hydrolase NAD binding" evidence="5">
    <location>
        <begin position="117"/>
        <end position="254"/>
    </location>
</feature>
<dbReference type="Proteomes" id="UP001189429">
    <property type="component" value="Unassembled WGS sequence"/>
</dbReference>
<keyword evidence="3" id="KW-0554">One-carbon metabolism</keyword>
<dbReference type="Gene3D" id="3.40.50.720">
    <property type="entry name" value="NAD(P)-binding Rossmann-like Domain"/>
    <property type="match status" value="2"/>
</dbReference>
<sequence>MVARKEFCPKQPLKGMGINGSLHMTINTSVLIETLQALVAKVALVLLEHLQHPGSRRRSRREAETATLVDDGGDATLLIHTCKEFQDKFAKEMVAKGELLFPAVNVNDCVTTFRFDNVYGCRHSLPDGIMRATDVTIRSERALIYCYGDVGKVCIKGFQVVAMESAVSEMDICAFITGNLQTTTLEHMKKMKNSDMVGNIGHLDNEIEMEHLEKFAGVEVKNVKPQVACHVFSDGYGIVVLAAGRLLSLSCATPHPSSV</sequence>
<dbReference type="InterPro" id="IPR000043">
    <property type="entry name" value="Adenosylhomocysteinase-like"/>
</dbReference>
<gene>
    <name evidence="6" type="ORF">PCOR1329_LOCUS44541</name>
</gene>
<dbReference type="SMART" id="SM00997">
    <property type="entry name" value="AdoHcyase_NAD"/>
    <property type="match status" value="1"/>
</dbReference>
<evidence type="ECO:0000313" key="6">
    <source>
        <dbReference type="EMBL" id="CAK0852895.1"/>
    </source>
</evidence>
<proteinExistence type="inferred from homology"/>
<evidence type="ECO:0000259" key="5">
    <source>
        <dbReference type="SMART" id="SM00997"/>
    </source>
</evidence>
<dbReference type="SMART" id="SM00996">
    <property type="entry name" value="AdoHcyase"/>
    <property type="match status" value="1"/>
</dbReference>
<dbReference type="Pfam" id="PF00670">
    <property type="entry name" value="AdoHcyase_NAD"/>
    <property type="match status" value="1"/>
</dbReference>
<dbReference type="PANTHER" id="PTHR23420">
    <property type="entry name" value="ADENOSYLHOMOCYSTEINASE"/>
    <property type="match status" value="1"/>
</dbReference>
<dbReference type="InterPro" id="IPR036291">
    <property type="entry name" value="NAD(P)-bd_dom_sf"/>
</dbReference>
<comment type="similarity">
    <text evidence="2">Belongs to the adenosylhomocysteinase family.</text>
</comment>
<comment type="caution">
    <text evidence="6">The sequence shown here is derived from an EMBL/GenBank/DDBJ whole genome shotgun (WGS) entry which is preliminary data.</text>
</comment>
<dbReference type="InterPro" id="IPR042172">
    <property type="entry name" value="Adenosylhomocyst_ase-like_sf"/>
</dbReference>
<feature type="non-terminal residue" evidence="6">
    <location>
        <position position="259"/>
    </location>
</feature>
<comment type="cofactor">
    <cofactor evidence="1">
        <name>NAD(+)</name>
        <dbReference type="ChEBI" id="CHEBI:57540"/>
    </cofactor>
</comment>
<dbReference type="SUPFAM" id="SSF52283">
    <property type="entry name" value="Formate/glycerate dehydrogenase catalytic domain-like"/>
    <property type="match status" value="1"/>
</dbReference>
<name>A0ABN9U273_9DINO</name>
<dbReference type="Gene3D" id="3.40.50.1480">
    <property type="entry name" value="Adenosylhomocysteinase-like"/>
    <property type="match status" value="2"/>
</dbReference>
<dbReference type="SUPFAM" id="SSF51735">
    <property type="entry name" value="NAD(P)-binding Rossmann-fold domains"/>
    <property type="match status" value="1"/>
</dbReference>
<dbReference type="Pfam" id="PF05221">
    <property type="entry name" value="AdoHcyase"/>
    <property type="match status" value="1"/>
</dbReference>
<reference evidence="6" key="1">
    <citation type="submission" date="2023-10" db="EMBL/GenBank/DDBJ databases">
        <authorList>
            <person name="Chen Y."/>
            <person name="Shah S."/>
            <person name="Dougan E. K."/>
            <person name="Thang M."/>
            <person name="Chan C."/>
        </authorList>
    </citation>
    <scope>NUCLEOTIDE SEQUENCE [LARGE SCALE GENOMIC DNA]</scope>
</reference>
<protein>
    <recommendedName>
        <fullName evidence="5">S-adenosyl-L-homocysteine hydrolase NAD binding domain-containing protein</fullName>
    </recommendedName>
</protein>
<evidence type="ECO:0000256" key="1">
    <source>
        <dbReference type="ARBA" id="ARBA00001911"/>
    </source>
</evidence>
<dbReference type="PANTHER" id="PTHR23420:SF0">
    <property type="entry name" value="ADENOSYLHOMOCYSTEINASE"/>
    <property type="match status" value="1"/>
</dbReference>
<keyword evidence="4" id="KW-0520">NAD</keyword>
<dbReference type="EMBL" id="CAUYUJ010015354">
    <property type="protein sequence ID" value="CAK0852895.1"/>
    <property type="molecule type" value="Genomic_DNA"/>
</dbReference>